<dbReference type="RefSeq" id="WP_222976715.1">
    <property type="nucleotide sequence ID" value="NZ_JAINVZ010000005.1"/>
</dbReference>
<gene>
    <name evidence="1" type="ORF">K7472_11115</name>
</gene>
<dbReference type="Proteomes" id="UP001198565">
    <property type="component" value="Unassembled WGS sequence"/>
</dbReference>
<proteinExistence type="predicted"/>
<comment type="caution">
    <text evidence="1">The sequence shown here is derived from an EMBL/GenBank/DDBJ whole genome shotgun (WGS) entry which is preliminary data.</text>
</comment>
<evidence type="ECO:0000313" key="2">
    <source>
        <dbReference type="Proteomes" id="UP001198565"/>
    </source>
</evidence>
<reference evidence="1 2" key="1">
    <citation type="submission" date="2021-08" db="EMBL/GenBank/DDBJ databases">
        <title>Streptomyces sp. PTM05 isolated from lichen.</title>
        <authorList>
            <person name="Somphong A."/>
            <person name="Phongsopitanun W."/>
            <person name="Tanasupawat S."/>
        </authorList>
    </citation>
    <scope>NUCLEOTIDE SEQUENCE [LARGE SCALE GENOMIC DNA]</scope>
    <source>
        <strain evidence="1 2">Ptm05</strain>
    </source>
</reference>
<organism evidence="1 2">
    <name type="scientific">Streptantibioticus parmotrematis</name>
    <dbReference type="NCBI Taxonomy" id="2873249"/>
    <lineage>
        <taxon>Bacteria</taxon>
        <taxon>Bacillati</taxon>
        <taxon>Actinomycetota</taxon>
        <taxon>Actinomycetes</taxon>
        <taxon>Kitasatosporales</taxon>
        <taxon>Streptomycetaceae</taxon>
        <taxon>Streptantibioticus</taxon>
    </lineage>
</organism>
<keyword evidence="2" id="KW-1185">Reference proteome</keyword>
<evidence type="ECO:0000313" key="1">
    <source>
        <dbReference type="EMBL" id="MBY8885397.1"/>
    </source>
</evidence>
<dbReference type="EMBL" id="JAINVZ010000005">
    <property type="protein sequence ID" value="MBY8885397.1"/>
    <property type="molecule type" value="Genomic_DNA"/>
</dbReference>
<sequence length="46" mass="4832">MNAILALQNLPETVTGEEEGMAITTMTSHISIFSDCSSALDCTATL</sequence>
<name>A0ABS7QQC6_9ACTN</name>
<protein>
    <submittedName>
        <fullName evidence="1">Class III lanthipeptide</fullName>
    </submittedName>
</protein>
<accession>A0ABS7QQC6</accession>
<dbReference type="NCBIfam" id="NF038154">
    <property type="entry name" value="lanthi_III_a"/>
    <property type="match status" value="1"/>
</dbReference>